<dbReference type="CDD" id="cd06261">
    <property type="entry name" value="TM_PBP2"/>
    <property type="match status" value="1"/>
</dbReference>
<dbReference type="AlphaFoldDB" id="A0A4Q7PPA9"/>
<gene>
    <name evidence="9" type="ORF">EV209_1419</name>
</gene>
<comment type="similarity">
    <text evidence="7">Belongs to the binding-protein-dependent transport system permease family.</text>
</comment>
<keyword evidence="6 7" id="KW-0472">Membrane</keyword>
<dbReference type="InterPro" id="IPR035906">
    <property type="entry name" value="MetI-like_sf"/>
</dbReference>
<accession>A0A4Q7PPA9</accession>
<organism evidence="9 10">
    <name type="scientific">Cuneatibacter caecimuris</name>
    <dbReference type="NCBI Taxonomy" id="1796618"/>
    <lineage>
        <taxon>Bacteria</taxon>
        <taxon>Bacillati</taxon>
        <taxon>Bacillota</taxon>
        <taxon>Clostridia</taxon>
        <taxon>Lachnospirales</taxon>
        <taxon>Lachnospiraceae</taxon>
        <taxon>Cuneatibacter</taxon>
    </lineage>
</organism>
<feature type="transmembrane region" description="Helical" evidence="7">
    <location>
        <begin position="25"/>
        <end position="52"/>
    </location>
</feature>
<evidence type="ECO:0000256" key="1">
    <source>
        <dbReference type="ARBA" id="ARBA00004651"/>
    </source>
</evidence>
<keyword evidence="4 7" id="KW-0812">Transmembrane</keyword>
<evidence type="ECO:0000313" key="9">
    <source>
        <dbReference type="EMBL" id="RZT00982.1"/>
    </source>
</evidence>
<evidence type="ECO:0000256" key="7">
    <source>
        <dbReference type="RuleBase" id="RU363032"/>
    </source>
</evidence>
<dbReference type="GO" id="GO:0055085">
    <property type="term" value="P:transmembrane transport"/>
    <property type="evidence" value="ECO:0007669"/>
    <property type="project" value="InterPro"/>
</dbReference>
<proteinExistence type="inferred from homology"/>
<feature type="transmembrane region" description="Helical" evidence="7">
    <location>
        <begin position="279"/>
        <end position="296"/>
    </location>
</feature>
<dbReference type="GO" id="GO:0005886">
    <property type="term" value="C:plasma membrane"/>
    <property type="evidence" value="ECO:0007669"/>
    <property type="project" value="UniProtKB-SubCell"/>
</dbReference>
<reference evidence="9 10" key="1">
    <citation type="submission" date="2019-02" db="EMBL/GenBank/DDBJ databases">
        <title>Genomic Encyclopedia of Type Strains, Phase IV (KMG-IV): sequencing the most valuable type-strain genomes for metagenomic binning, comparative biology and taxonomic classification.</title>
        <authorList>
            <person name="Goeker M."/>
        </authorList>
    </citation>
    <scope>NUCLEOTIDE SEQUENCE [LARGE SCALE GENOMIC DNA]</scope>
    <source>
        <strain evidence="9 10">DSM 29486</strain>
    </source>
</reference>
<sequence length="311" mass="34907">MKKKANAALAAQPKTFKQRMQSDNAVGYVFAAPFIIGFICLTIFPMGLSLYYSLTNYNFVHADFIGLNNYVRMFTGDSRFWYSLWRTFLYVILAVPLKLIFALLVAFFLTRNTKIASLYRAVYYLPSLVGGSVAVALVWKQMFARKGMINGILGAIGIDRLNWLGDKNLVLFPLALLTVWQFGSSMIIFAAGLKEIPTSYYEAAEIDGASSVQRFFKITLPCLSPVILYNLVMQTITGFMVFTQAAIITQGGPADATNFIAYYIYTQGFKYFDMGYGSAISWVMLVVIAIVTLIIFKTSKKWVFYEAGNDD</sequence>
<comment type="subcellular location">
    <subcellularLocation>
        <location evidence="1 7">Cell membrane</location>
        <topology evidence="1 7">Multi-pass membrane protein</topology>
    </subcellularLocation>
</comment>
<dbReference type="Proteomes" id="UP000292927">
    <property type="component" value="Unassembled WGS sequence"/>
</dbReference>
<feature type="transmembrane region" description="Helical" evidence="7">
    <location>
        <begin position="170"/>
        <end position="193"/>
    </location>
</feature>
<feature type="transmembrane region" description="Helical" evidence="7">
    <location>
        <begin position="121"/>
        <end position="139"/>
    </location>
</feature>
<keyword evidence="3" id="KW-1003">Cell membrane</keyword>
<dbReference type="InterPro" id="IPR051393">
    <property type="entry name" value="ABC_transporter_permease"/>
</dbReference>
<evidence type="ECO:0000256" key="4">
    <source>
        <dbReference type="ARBA" id="ARBA00022692"/>
    </source>
</evidence>
<dbReference type="InterPro" id="IPR000515">
    <property type="entry name" value="MetI-like"/>
</dbReference>
<evidence type="ECO:0000313" key="10">
    <source>
        <dbReference type="Proteomes" id="UP000292927"/>
    </source>
</evidence>
<protein>
    <submittedName>
        <fullName evidence="9">Carbohydrate ABC transporter membrane protein 1 (CUT1 family)</fullName>
    </submittedName>
</protein>
<dbReference type="EMBL" id="SGXF01000002">
    <property type="protein sequence ID" value="RZT00982.1"/>
    <property type="molecule type" value="Genomic_DNA"/>
</dbReference>
<dbReference type="PROSITE" id="PS50928">
    <property type="entry name" value="ABC_TM1"/>
    <property type="match status" value="1"/>
</dbReference>
<keyword evidence="5 7" id="KW-1133">Transmembrane helix</keyword>
<dbReference type="RefSeq" id="WP_130434477.1">
    <property type="nucleotide sequence ID" value="NZ_SGXF01000002.1"/>
</dbReference>
<name>A0A4Q7PPA9_9FIRM</name>
<dbReference type="Pfam" id="PF00528">
    <property type="entry name" value="BPD_transp_1"/>
    <property type="match status" value="1"/>
</dbReference>
<evidence type="ECO:0000256" key="3">
    <source>
        <dbReference type="ARBA" id="ARBA00022475"/>
    </source>
</evidence>
<dbReference type="Gene3D" id="1.10.3720.10">
    <property type="entry name" value="MetI-like"/>
    <property type="match status" value="1"/>
</dbReference>
<evidence type="ECO:0000256" key="6">
    <source>
        <dbReference type="ARBA" id="ARBA00023136"/>
    </source>
</evidence>
<dbReference type="SUPFAM" id="SSF161098">
    <property type="entry name" value="MetI-like"/>
    <property type="match status" value="1"/>
</dbReference>
<evidence type="ECO:0000256" key="5">
    <source>
        <dbReference type="ARBA" id="ARBA00022989"/>
    </source>
</evidence>
<comment type="caution">
    <text evidence="9">The sequence shown here is derived from an EMBL/GenBank/DDBJ whole genome shotgun (WGS) entry which is preliminary data.</text>
</comment>
<feature type="transmembrane region" description="Helical" evidence="7">
    <location>
        <begin position="88"/>
        <end position="109"/>
    </location>
</feature>
<evidence type="ECO:0000256" key="2">
    <source>
        <dbReference type="ARBA" id="ARBA00022448"/>
    </source>
</evidence>
<dbReference type="PANTHER" id="PTHR30193">
    <property type="entry name" value="ABC TRANSPORTER PERMEASE PROTEIN"/>
    <property type="match status" value="1"/>
</dbReference>
<keyword evidence="2 7" id="KW-0813">Transport</keyword>
<dbReference type="OrthoDB" id="9788108at2"/>
<evidence type="ECO:0000259" key="8">
    <source>
        <dbReference type="PROSITE" id="PS50928"/>
    </source>
</evidence>
<dbReference type="PANTHER" id="PTHR30193:SF1">
    <property type="entry name" value="ABC TRANSPORTER PERMEASE PROTEIN YESP-RELATED"/>
    <property type="match status" value="1"/>
</dbReference>
<feature type="domain" description="ABC transmembrane type-1" evidence="8">
    <location>
        <begin position="84"/>
        <end position="295"/>
    </location>
</feature>
<keyword evidence="10" id="KW-1185">Reference proteome</keyword>